<keyword evidence="1 7" id="KW-0479">Metal-binding</keyword>
<dbReference type="GO" id="GO:0008311">
    <property type="term" value="F:double-stranded DNA 3'-5' DNA exonuclease activity"/>
    <property type="evidence" value="ECO:0007669"/>
    <property type="project" value="TreeGrafter"/>
</dbReference>
<evidence type="ECO:0000313" key="11">
    <source>
        <dbReference type="EMBL" id="PNF21240.1"/>
    </source>
</evidence>
<evidence type="ECO:0000259" key="10">
    <source>
        <dbReference type="PROSITE" id="PS51999"/>
    </source>
</evidence>
<evidence type="ECO:0000256" key="1">
    <source>
        <dbReference type="ARBA" id="ARBA00022723"/>
    </source>
</evidence>
<evidence type="ECO:0000256" key="6">
    <source>
        <dbReference type="ARBA" id="ARBA00023242"/>
    </source>
</evidence>
<feature type="binding site" evidence="7">
    <location>
        <position position="86"/>
    </location>
    <ligand>
        <name>Mg(2+)</name>
        <dbReference type="ChEBI" id="CHEBI:18420"/>
        <label>1</label>
    </ligand>
</feature>
<dbReference type="GO" id="GO:0008270">
    <property type="term" value="F:zinc ion binding"/>
    <property type="evidence" value="ECO:0007669"/>
    <property type="project" value="UniProtKB-KW"/>
</dbReference>
<dbReference type="PROSITE" id="PS51999">
    <property type="entry name" value="ZF_GRF"/>
    <property type="match status" value="1"/>
</dbReference>
<dbReference type="InterPro" id="IPR036691">
    <property type="entry name" value="Endo/exonu/phosph_ase_sf"/>
</dbReference>
<accession>A0A2J7PY67</accession>
<keyword evidence="2 9" id="KW-0863">Zinc-finger</keyword>
<keyword evidence="4" id="KW-0862">Zinc</keyword>
<reference evidence="11 12" key="1">
    <citation type="submission" date="2017-12" db="EMBL/GenBank/DDBJ databases">
        <title>Hemimetabolous genomes reveal molecular basis of termite eusociality.</title>
        <authorList>
            <person name="Harrison M.C."/>
            <person name="Jongepier E."/>
            <person name="Robertson H.M."/>
            <person name="Arning N."/>
            <person name="Bitard-Feildel T."/>
            <person name="Chao H."/>
            <person name="Childers C.P."/>
            <person name="Dinh H."/>
            <person name="Doddapaneni H."/>
            <person name="Dugan S."/>
            <person name="Gowin J."/>
            <person name="Greiner C."/>
            <person name="Han Y."/>
            <person name="Hu H."/>
            <person name="Hughes D.S.T."/>
            <person name="Huylmans A.-K."/>
            <person name="Kemena C."/>
            <person name="Kremer L.P.M."/>
            <person name="Lee S.L."/>
            <person name="Lopez-Ezquerra A."/>
            <person name="Mallet L."/>
            <person name="Monroy-Kuhn J.M."/>
            <person name="Moser A."/>
            <person name="Murali S.C."/>
            <person name="Muzny D.M."/>
            <person name="Otani S."/>
            <person name="Piulachs M.-D."/>
            <person name="Poelchau M."/>
            <person name="Qu J."/>
            <person name="Schaub F."/>
            <person name="Wada-Katsumata A."/>
            <person name="Worley K.C."/>
            <person name="Xie Q."/>
            <person name="Ylla G."/>
            <person name="Poulsen M."/>
            <person name="Gibbs R.A."/>
            <person name="Schal C."/>
            <person name="Richards S."/>
            <person name="Belles X."/>
            <person name="Korb J."/>
            <person name="Bornberg-Bauer E."/>
        </authorList>
    </citation>
    <scope>NUCLEOTIDE SEQUENCE [LARGE SCALE GENOMIC DNA]</scope>
    <source>
        <tissue evidence="11">Whole body</tissue>
    </source>
</reference>
<comment type="caution">
    <text evidence="11">The sequence shown here is derived from an EMBL/GenBank/DDBJ whole genome shotgun (WGS) entry which is preliminary data.</text>
</comment>
<dbReference type="GO" id="GO:0005634">
    <property type="term" value="C:nucleus"/>
    <property type="evidence" value="ECO:0007669"/>
    <property type="project" value="TreeGrafter"/>
</dbReference>
<dbReference type="InterPro" id="IPR010666">
    <property type="entry name" value="Znf_GRF"/>
</dbReference>
<dbReference type="GO" id="GO:0008081">
    <property type="term" value="F:phosphoric diester hydrolase activity"/>
    <property type="evidence" value="ECO:0007669"/>
    <property type="project" value="TreeGrafter"/>
</dbReference>
<evidence type="ECO:0000256" key="4">
    <source>
        <dbReference type="ARBA" id="ARBA00022833"/>
    </source>
</evidence>
<dbReference type="Proteomes" id="UP000235965">
    <property type="component" value="Unassembled WGS sequence"/>
</dbReference>
<evidence type="ECO:0000256" key="3">
    <source>
        <dbReference type="ARBA" id="ARBA00022801"/>
    </source>
</evidence>
<dbReference type="Gene3D" id="3.60.10.10">
    <property type="entry name" value="Endonuclease/exonuclease/phosphatase"/>
    <property type="match status" value="1"/>
</dbReference>
<dbReference type="EMBL" id="NEVH01020851">
    <property type="protein sequence ID" value="PNF21240.1"/>
    <property type="molecule type" value="Genomic_DNA"/>
</dbReference>
<feature type="site" description="Interaction with DNA substrate" evidence="8">
    <location>
        <position position="86"/>
    </location>
</feature>
<keyword evidence="7" id="KW-0464">Manganese</keyword>
<dbReference type="GO" id="GO:0006284">
    <property type="term" value="P:base-excision repair"/>
    <property type="evidence" value="ECO:0007669"/>
    <property type="project" value="TreeGrafter"/>
</dbReference>
<name>A0A2J7PY67_9NEOP</name>
<dbReference type="OrthoDB" id="498125at2759"/>
<keyword evidence="5 7" id="KW-0460">Magnesium</keyword>
<evidence type="ECO:0000256" key="2">
    <source>
        <dbReference type="ARBA" id="ARBA00022771"/>
    </source>
</evidence>
<keyword evidence="6" id="KW-0539">Nucleus</keyword>
<keyword evidence="3" id="KW-0378">Hydrolase</keyword>
<dbReference type="AlphaFoldDB" id="A0A2J7PY67"/>
<comment type="cofactor">
    <cofactor evidence="7">
        <name>Mg(2+)</name>
        <dbReference type="ChEBI" id="CHEBI:18420"/>
    </cofactor>
    <cofactor evidence="7">
        <name>Mn(2+)</name>
        <dbReference type="ChEBI" id="CHEBI:29035"/>
    </cofactor>
    <text evidence="7">Probably binds two magnesium or manganese ions per subunit.</text>
</comment>
<gene>
    <name evidence="11" type="ORF">B7P43_G04201</name>
</gene>
<dbReference type="PANTHER" id="PTHR22748">
    <property type="entry name" value="AP ENDONUCLEASE"/>
    <property type="match status" value="1"/>
</dbReference>
<evidence type="ECO:0000313" key="12">
    <source>
        <dbReference type="Proteomes" id="UP000235965"/>
    </source>
</evidence>
<dbReference type="GO" id="GO:0003906">
    <property type="term" value="F:DNA-(apurinic or apyrimidinic site) endonuclease activity"/>
    <property type="evidence" value="ECO:0007669"/>
    <property type="project" value="TreeGrafter"/>
</dbReference>
<dbReference type="InterPro" id="IPR004808">
    <property type="entry name" value="AP_endonuc_1"/>
</dbReference>
<sequence length="337" mass="37946">MWLSRIIYDPSSEENTNNVNMSSFSLIDAFRFVNPEEENAFTCWCTRLNARSTNYGTRIDYILIDQRLGGEIDDCVILKDVLGSDHCPVKAVIDLKFVRAPKCPSFCTKYYQEFSGTQKKLSEFFSNESSNQELCMGTTLSCKYDTSVASVKRKMLDTKVKHKRSKSDTRKQKGITNYFQLLPSGTQIRDSCGSADLDDQGSGNRSSLESLSFLGEVSPDTFESTSFEPLAVHDEQSSVDMAEEKFPTTMFNDIVGQQSFCTAAGPEKKAASDLWRSMLTGPKPPPKCKGHREPCVQRCVKKKGPNFGHKFWVCARGEGRSNDPSARCDYFLWDSKR</sequence>
<dbReference type="SUPFAM" id="SSF56219">
    <property type="entry name" value="DNase I-like"/>
    <property type="match status" value="1"/>
</dbReference>
<evidence type="ECO:0000256" key="8">
    <source>
        <dbReference type="PIRSR" id="PIRSR604808-3"/>
    </source>
</evidence>
<feature type="domain" description="GRF-type" evidence="10">
    <location>
        <begin position="288"/>
        <end position="337"/>
    </location>
</feature>
<keyword evidence="12" id="KW-1185">Reference proteome</keyword>
<dbReference type="Pfam" id="PF06839">
    <property type="entry name" value="Zn_ribbon_GRF"/>
    <property type="match status" value="1"/>
</dbReference>
<proteinExistence type="predicted"/>
<protein>
    <recommendedName>
        <fullName evidence="10">GRF-type domain-containing protein</fullName>
    </recommendedName>
</protein>
<evidence type="ECO:0000256" key="9">
    <source>
        <dbReference type="PROSITE-ProRule" id="PRU01343"/>
    </source>
</evidence>
<evidence type="ECO:0000256" key="5">
    <source>
        <dbReference type="ARBA" id="ARBA00022842"/>
    </source>
</evidence>
<dbReference type="PANTHER" id="PTHR22748:SF4">
    <property type="entry name" value="DNA-(APURINIC OR APYRIMIDINIC SITE) ENDONUCLEASE 2"/>
    <property type="match status" value="1"/>
</dbReference>
<feature type="binding site" evidence="7">
    <location>
        <position position="85"/>
    </location>
    <ligand>
        <name>Mg(2+)</name>
        <dbReference type="ChEBI" id="CHEBI:18420"/>
        <label>1</label>
    </ligand>
</feature>
<evidence type="ECO:0000256" key="7">
    <source>
        <dbReference type="PIRSR" id="PIRSR604808-2"/>
    </source>
</evidence>
<feature type="site" description="Important for catalytic activity" evidence="8">
    <location>
        <position position="60"/>
    </location>
</feature>
<organism evidence="11 12">
    <name type="scientific">Cryptotermes secundus</name>
    <dbReference type="NCBI Taxonomy" id="105785"/>
    <lineage>
        <taxon>Eukaryota</taxon>
        <taxon>Metazoa</taxon>
        <taxon>Ecdysozoa</taxon>
        <taxon>Arthropoda</taxon>
        <taxon>Hexapoda</taxon>
        <taxon>Insecta</taxon>
        <taxon>Pterygota</taxon>
        <taxon>Neoptera</taxon>
        <taxon>Polyneoptera</taxon>
        <taxon>Dictyoptera</taxon>
        <taxon>Blattodea</taxon>
        <taxon>Blattoidea</taxon>
        <taxon>Termitoidae</taxon>
        <taxon>Kalotermitidae</taxon>
        <taxon>Cryptotermitinae</taxon>
        <taxon>Cryptotermes</taxon>
    </lineage>
</organism>